<reference evidence="4" key="1">
    <citation type="journal article" date="2019" name="Int. J. Syst. Evol. Microbiol.">
        <title>The Global Catalogue of Microorganisms (GCM) 10K type strain sequencing project: providing services to taxonomists for standard genome sequencing and annotation.</title>
        <authorList>
            <consortium name="The Broad Institute Genomics Platform"/>
            <consortium name="The Broad Institute Genome Sequencing Center for Infectious Disease"/>
            <person name="Wu L."/>
            <person name="Ma J."/>
        </authorList>
    </citation>
    <scope>NUCLEOTIDE SEQUENCE [LARGE SCALE GENOMIC DNA]</scope>
    <source>
        <strain evidence="4">KCTC 52168</strain>
    </source>
</reference>
<name>A0ABV7H9L8_9BURK</name>
<dbReference type="EMBL" id="JBHRTI010000010">
    <property type="protein sequence ID" value="MFC3149346.1"/>
    <property type="molecule type" value="Genomic_DNA"/>
</dbReference>
<dbReference type="SUPFAM" id="SSF52833">
    <property type="entry name" value="Thioredoxin-like"/>
    <property type="match status" value="1"/>
</dbReference>
<evidence type="ECO:0000259" key="2">
    <source>
        <dbReference type="Pfam" id="PF01323"/>
    </source>
</evidence>
<dbReference type="PANTHER" id="PTHR42943:SF2">
    <property type="entry name" value="GLUTATHIONE S-TRANSFERASE KAPPA 1"/>
    <property type="match status" value="1"/>
</dbReference>
<evidence type="ECO:0000313" key="4">
    <source>
        <dbReference type="Proteomes" id="UP001595556"/>
    </source>
</evidence>
<accession>A0ABV7H9L8</accession>
<dbReference type="EC" id="5.99.1.4" evidence="1"/>
<dbReference type="Proteomes" id="UP001595556">
    <property type="component" value="Unassembled WGS sequence"/>
</dbReference>
<comment type="similarity">
    <text evidence="1">Belongs to the GST superfamily. NadH family.</text>
</comment>
<dbReference type="Gene3D" id="3.40.30.10">
    <property type="entry name" value="Glutaredoxin"/>
    <property type="match status" value="1"/>
</dbReference>
<dbReference type="InterPro" id="IPR051924">
    <property type="entry name" value="GST_Kappa/NadH"/>
</dbReference>
<keyword evidence="4" id="KW-1185">Reference proteome</keyword>
<dbReference type="PANTHER" id="PTHR42943">
    <property type="entry name" value="GLUTATHIONE S-TRANSFERASE KAPPA"/>
    <property type="match status" value="1"/>
</dbReference>
<dbReference type="InterPro" id="IPR014440">
    <property type="entry name" value="HCCAis_GSTk"/>
</dbReference>
<dbReference type="PIRSF" id="PIRSF006386">
    <property type="entry name" value="HCCAis_GSTk"/>
    <property type="match status" value="1"/>
</dbReference>
<keyword evidence="1 3" id="KW-0413">Isomerase</keyword>
<organism evidence="3 4">
    <name type="scientific">Piscinibacterium candidicorallinum</name>
    <dbReference type="NCBI Taxonomy" id="1793872"/>
    <lineage>
        <taxon>Bacteria</taxon>
        <taxon>Pseudomonadati</taxon>
        <taxon>Pseudomonadota</taxon>
        <taxon>Betaproteobacteria</taxon>
        <taxon>Burkholderiales</taxon>
        <taxon>Piscinibacterium</taxon>
    </lineage>
</organism>
<evidence type="ECO:0000256" key="1">
    <source>
        <dbReference type="PIRNR" id="PIRNR006386"/>
    </source>
</evidence>
<dbReference type="GO" id="GO:0016853">
    <property type="term" value="F:isomerase activity"/>
    <property type="evidence" value="ECO:0007669"/>
    <property type="project" value="UniProtKB-KW"/>
</dbReference>
<protein>
    <recommendedName>
        <fullName evidence="1">2-hydroxychromene-2-carboxylate isomerase</fullName>
        <ecNumber evidence="1">5.99.1.4</ecNumber>
    </recommendedName>
</protein>
<dbReference type="Pfam" id="PF01323">
    <property type="entry name" value="DSBA"/>
    <property type="match status" value="1"/>
</dbReference>
<feature type="domain" description="DSBA-like thioredoxin" evidence="2">
    <location>
        <begin position="3"/>
        <end position="189"/>
    </location>
</feature>
<dbReference type="InterPro" id="IPR044087">
    <property type="entry name" value="NahD-like"/>
</dbReference>
<dbReference type="InterPro" id="IPR001853">
    <property type="entry name" value="DSBA-like_thioredoxin_dom"/>
</dbReference>
<comment type="caution">
    <text evidence="3">The sequence shown here is derived from an EMBL/GenBank/DDBJ whole genome shotgun (WGS) entry which is preliminary data.</text>
</comment>
<proteinExistence type="inferred from homology"/>
<sequence>MHQLDVYLDFISPYAYLGFHALPEALEGQSVSVNYKPVLFAGMLKHWGQLGPAEVPPKKVWTFRHVLWLGQQAGRSMQAPAAHPFNPLALLRIAVAKGLAQGGDPNRETCRAIFEHVWETGLPADDAQRTADLAQRLHVTDWNTDAVKQRLRENTEAAIAAGVFGVPSVVWQGRVFWGVDGLPMLRAALEGDPRLSDAAWAAAESIPAAVERPR</sequence>
<dbReference type="CDD" id="cd03022">
    <property type="entry name" value="DsbA_HCCA_Iso"/>
    <property type="match status" value="1"/>
</dbReference>
<gene>
    <name evidence="3" type="ORF">ACFOEN_17115</name>
</gene>
<evidence type="ECO:0000313" key="3">
    <source>
        <dbReference type="EMBL" id="MFC3149346.1"/>
    </source>
</evidence>
<dbReference type="InterPro" id="IPR036249">
    <property type="entry name" value="Thioredoxin-like_sf"/>
</dbReference>
<comment type="catalytic activity">
    <reaction evidence="1">
        <text>2-hydroxychromene-2-carboxylate = (3E)-4-(2-hydroxyphenyl)-2-oxobut-3-enoate</text>
        <dbReference type="Rhea" id="RHEA:27401"/>
        <dbReference type="ChEBI" id="CHEBI:59350"/>
        <dbReference type="ChEBI" id="CHEBI:59353"/>
        <dbReference type="EC" id="5.99.1.4"/>
    </reaction>
</comment>